<reference evidence="10 11" key="1">
    <citation type="submission" date="2016-04" db="EMBL/GenBank/DDBJ databases">
        <title>A degradative enzymes factory behind the ericoid mycorrhizal symbiosis.</title>
        <authorList>
            <consortium name="DOE Joint Genome Institute"/>
            <person name="Martino E."/>
            <person name="Morin E."/>
            <person name="Grelet G."/>
            <person name="Kuo A."/>
            <person name="Kohler A."/>
            <person name="Daghino S."/>
            <person name="Barry K."/>
            <person name="Choi C."/>
            <person name="Cichocki N."/>
            <person name="Clum A."/>
            <person name="Copeland A."/>
            <person name="Hainaut M."/>
            <person name="Haridas S."/>
            <person name="Labutti K."/>
            <person name="Lindquist E."/>
            <person name="Lipzen A."/>
            <person name="Khouja H.-R."/>
            <person name="Murat C."/>
            <person name="Ohm R."/>
            <person name="Olson A."/>
            <person name="Spatafora J."/>
            <person name="Veneault-Fourrey C."/>
            <person name="Henrissat B."/>
            <person name="Grigoriev I."/>
            <person name="Martin F."/>
            <person name="Perotto S."/>
        </authorList>
    </citation>
    <scope>NUCLEOTIDE SEQUENCE [LARGE SCALE GENOMIC DNA]</scope>
    <source>
        <strain evidence="10 11">E</strain>
    </source>
</reference>
<organism evidence="10 11">
    <name type="scientific">Hyaloscypha bicolor E</name>
    <dbReference type="NCBI Taxonomy" id="1095630"/>
    <lineage>
        <taxon>Eukaryota</taxon>
        <taxon>Fungi</taxon>
        <taxon>Dikarya</taxon>
        <taxon>Ascomycota</taxon>
        <taxon>Pezizomycotina</taxon>
        <taxon>Leotiomycetes</taxon>
        <taxon>Helotiales</taxon>
        <taxon>Hyaloscyphaceae</taxon>
        <taxon>Hyaloscypha</taxon>
        <taxon>Hyaloscypha bicolor</taxon>
    </lineage>
</organism>
<keyword evidence="3" id="KW-0808">Transferase</keyword>
<dbReference type="EMBL" id="KZ613912">
    <property type="protein sequence ID" value="PMD52116.1"/>
    <property type="molecule type" value="Genomic_DNA"/>
</dbReference>
<dbReference type="GO" id="GO:0005829">
    <property type="term" value="C:cytosol"/>
    <property type="evidence" value="ECO:0007669"/>
    <property type="project" value="TreeGrafter"/>
</dbReference>
<dbReference type="GO" id="GO:0061651">
    <property type="term" value="F:Atg12 conjugating enzyme activity"/>
    <property type="evidence" value="ECO:0007669"/>
    <property type="project" value="TreeGrafter"/>
</dbReference>
<comment type="similarity">
    <text evidence="1">Belongs to the ATG10 family.</text>
</comment>
<dbReference type="GO" id="GO:0000422">
    <property type="term" value="P:autophagy of mitochondrion"/>
    <property type="evidence" value="ECO:0007669"/>
    <property type="project" value="TreeGrafter"/>
</dbReference>
<dbReference type="OrthoDB" id="4089664at2759"/>
<dbReference type="PANTHER" id="PTHR14957">
    <property type="entry name" value="UBIQUITIN-LIKE-CONJUGATING ENZYME ATG10"/>
    <property type="match status" value="1"/>
</dbReference>
<feature type="region of interest" description="Disordered" evidence="8">
    <location>
        <begin position="100"/>
        <end position="124"/>
    </location>
</feature>
<keyword evidence="9" id="KW-1133">Transmembrane helix</keyword>
<dbReference type="GO" id="GO:0015031">
    <property type="term" value="P:protein transport"/>
    <property type="evidence" value="ECO:0007669"/>
    <property type="project" value="UniProtKB-KW"/>
</dbReference>
<accession>A0A2J6SMV8</accession>
<dbReference type="InterPro" id="IPR007135">
    <property type="entry name" value="Atg3/Atg10"/>
</dbReference>
<evidence type="ECO:0000256" key="2">
    <source>
        <dbReference type="ARBA" id="ARBA00021099"/>
    </source>
</evidence>
<dbReference type="Pfam" id="PF03987">
    <property type="entry name" value="Autophagy_act_C"/>
    <property type="match status" value="1"/>
</dbReference>
<dbReference type="Proteomes" id="UP000235371">
    <property type="component" value="Unassembled WGS sequence"/>
</dbReference>
<evidence type="ECO:0000256" key="3">
    <source>
        <dbReference type="ARBA" id="ARBA00022679"/>
    </source>
</evidence>
<keyword evidence="5" id="KW-0653">Protein transport</keyword>
<keyword evidence="6" id="KW-0072">Autophagy</keyword>
<dbReference type="GO" id="GO:0000045">
    <property type="term" value="P:autophagosome assembly"/>
    <property type="evidence" value="ECO:0007669"/>
    <property type="project" value="TreeGrafter"/>
</dbReference>
<dbReference type="PANTHER" id="PTHR14957:SF1">
    <property type="entry name" value="UBIQUITIN-LIKE-CONJUGATING ENZYME ATG10"/>
    <property type="match status" value="1"/>
</dbReference>
<keyword evidence="4" id="KW-0833">Ubl conjugation pathway</keyword>
<feature type="transmembrane region" description="Helical" evidence="9">
    <location>
        <begin position="224"/>
        <end position="242"/>
    </location>
</feature>
<feature type="compositionally biased region" description="Polar residues" evidence="8">
    <location>
        <begin position="108"/>
        <end position="117"/>
    </location>
</feature>
<evidence type="ECO:0000256" key="9">
    <source>
        <dbReference type="SAM" id="Phobius"/>
    </source>
</evidence>
<evidence type="ECO:0000256" key="1">
    <source>
        <dbReference type="ARBA" id="ARBA00005696"/>
    </source>
</evidence>
<evidence type="ECO:0000256" key="8">
    <source>
        <dbReference type="SAM" id="MobiDB-lite"/>
    </source>
</evidence>
<evidence type="ECO:0000256" key="5">
    <source>
        <dbReference type="ARBA" id="ARBA00022927"/>
    </source>
</evidence>
<evidence type="ECO:0000256" key="7">
    <source>
        <dbReference type="ARBA" id="ARBA00029833"/>
    </source>
</evidence>
<protein>
    <recommendedName>
        <fullName evidence="2">Ubiquitin-like-conjugating enzyme ATG10</fullName>
    </recommendedName>
    <alternativeName>
        <fullName evidence="7">Autophagy-related protein 10</fullName>
    </alternativeName>
</protein>
<evidence type="ECO:0000256" key="4">
    <source>
        <dbReference type="ARBA" id="ARBA00022786"/>
    </source>
</evidence>
<name>A0A2J6SMV8_9HELO</name>
<dbReference type="STRING" id="1095630.A0A2J6SMV8"/>
<evidence type="ECO:0000256" key="6">
    <source>
        <dbReference type="ARBA" id="ARBA00023006"/>
    </source>
</evidence>
<keyword evidence="11" id="KW-1185">Reference proteome</keyword>
<dbReference type="GeneID" id="36586824"/>
<dbReference type="RefSeq" id="XP_024729020.1">
    <property type="nucleotide sequence ID" value="XM_024878747.1"/>
</dbReference>
<proteinExistence type="inferred from homology"/>
<sequence length="252" mass="28601">MSRHRDEYRQWPFLNQEEFELACAFFDQRYVRASLGPTRQIFKIRSRRTLTTGNSYIEILRLLQLPEDEDELSLALSKLGNGGDGLNSGSGMEIDITEEDADEEALRSHTSSETNSKGKQEPPGYSLYSHQPYVTYEIHLHPTYSMPTLWFMLHDLPMGEPSFDVDAVYRYLVPPEYKSRLRAAGVTGGVSAAPHPITDIPAFFIHPCQTKEAMESFGCPIKDYLMVWIGLVGGCVGLWIPSEMARDEKEDQ</sequence>
<evidence type="ECO:0000313" key="10">
    <source>
        <dbReference type="EMBL" id="PMD52116.1"/>
    </source>
</evidence>
<keyword evidence="9" id="KW-0812">Transmembrane</keyword>
<dbReference type="Gene3D" id="3.30.1460.50">
    <property type="match status" value="1"/>
</dbReference>
<keyword evidence="5" id="KW-0813">Transport</keyword>
<gene>
    <name evidence="10" type="ORF">K444DRAFT_602883</name>
</gene>
<dbReference type="InParanoid" id="A0A2J6SMV8"/>
<dbReference type="AlphaFoldDB" id="A0A2J6SMV8"/>
<evidence type="ECO:0000313" key="11">
    <source>
        <dbReference type="Proteomes" id="UP000235371"/>
    </source>
</evidence>
<keyword evidence="9" id="KW-0472">Membrane</keyword>
<dbReference type="GO" id="GO:0032446">
    <property type="term" value="P:protein modification by small protein conjugation"/>
    <property type="evidence" value="ECO:0007669"/>
    <property type="project" value="TreeGrafter"/>
</dbReference>